<dbReference type="AlphaFoldDB" id="A0A0G1VRX1"/>
<dbReference type="GO" id="GO:0006508">
    <property type="term" value="P:proteolysis"/>
    <property type="evidence" value="ECO:0007669"/>
    <property type="project" value="InterPro"/>
</dbReference>
<reference evidence="2 3" key="1">
    <citation type="journal article" date="2015" name="Nature">
        <title>rRNA introns, odd ribosomes, and small enigmatic genomes across a large radiation of phyla.</title>
        <authorList>
            <person name="Brown C.T."/>
            <person name="Hug L.A."/>
            <person name="Thomas B.C."/>
            <person name="Sharon I."/>
            <person name="Castelle C.J."/>
            <person name="Singh A."/>
            <person name="Wilkins M.J."/>
            <person name="Williams K.H."/>
            <person name="Banfield J.F."/>
        </authorList>
    </citation>
    <scope>NUCLEOTIDE SEQUENCE [LARGE SCALE GENOMIC DNA]</scope>
</reference>
<evidence type="ECO:0000256" key="1">
    <source>
        <dbReference type="ARBA" id="ARBA00022723"/>
    </source>
</evidence>
<accession>A0A0G1VRX1</accession>
<evidence type="ECO:0000313" key="2">
    <source>
        <dbReference type="EMBL" id="KKU80928.1"/>
    </source>
</evidence>
<dbReference type="GO" id="GO:0004177">
    <property type="term" value="F:aminopeptidase activity"/>
    <property type="evidence" value="ECO:0007669"/>
    <property type="project" value="InterPro"/>
</dbReference>
<dbReference type="SUPFAM" id="SSF144052">
    <property type="entry name" value="Thermophilic metalloprotease-like"/>
    <property type="match status" value="1"/>
</dbReference>
<dbReference type="PANTHER" id="PTHR34448:SF1">
    <property type="entry name" value="BLL6088 PROTEIN"/>
    <property type="match status" value="1"/>
</dbReference>
<dbReference type="InterPro" id="IPR052170">
    <property type="entry name" value="M29_Exopeptidase"/>
</dbReference>
<dbReference type="GO" id="GO:0046872">
    <property type="term" value="F:metal ion binding"/>
    <property type="evidence" value="ECO:0007669"/>
    <property type="project" value="UniProtKB-KW"/>
</dbReference>
<evidence type="ECO:0008006" key="4">
    <source>
        <dbReference type="Google" id="ProtNLM"/>
    </source>
</evidence>
<dbReference type="PANTHER" id="PTHR34448">
    <property type="entry name" value="AMINOPEPTIDASE"/>
    <property type="match status" value="1"/>
</dbReference>
<dbReference type="InterPro" id="IPR058739">
    <property type="entry name" value="NicX"/>
</dbReference>
<dbReference type="Proteomes" id="UP000034212">
    <property type="component" value="Unassembled WGS sequence"/>
</dbReference>
<comment type="caution">
    <text evidence="2">The sequence shown here is derived from an EMBL/GenBank/DDBJ whole genome shotgun (WGS) entry which is preliminary data.</text>
</comment>
<organism evidence="2 3">
    <name type="scientific">Candidatus Gottesmanbacteria bacterium GW2011_GWA1_47_8</name>
    <dbReference type="NCBI Taxonomy" id="1618438"/>
    <lineage>
        <taxon>Bacteria</taxon>
        <taxon>Candidatus Gottesmaniibacteriota</taxon>
    </lineage>
</organism>
<sequence length="320" mass="34559">MITKKEQTIAQMVYRECLAIGENESVLIVTDEKKEVEALIFYETAKAFTKTVRLMRVSGMTENGQEPTTAIRRALCSFDISLLVTAYSLSHTKARLAASAKGARIISMPGISRNMIRRTLAVDYPTQSTLTKKFQTLLTEGSTIHIVSGAGTDVTFSMAGREAIADTGYCKEAGNFINLPAGEAFIAPIEHSAQGTIVFDGAIASIRLDAPITIILINGVIQTVRGGSGARLFEKRLQMAGPKARIICEFGIGTNTKAHISQEILEAEKVIGSCHIAFGRNSTFGGTNDVAFHTDGLILKPTITIDNRCIMKEGTVINIL</sequence>
<protein>
    <recommendedName>
        <fullName evidence="4">Leucyl aminopeptidase (Aminopeptidase T)</fullName>
    </recommendedName>
</protein>
<dbReference type="Pfam" id="PF26233">
    <property type="entry name" value="NicX"/>
    <property type="match status" value="1"/>
</dbReference>
<name>A0A0G1VRX1_9BACT</name>
<dbReference type="EMBL" id="LCOQ01000006">
    <property type="protein sequence ID" value="KKU80928.1"/>
    <property type="molecule type" value="Genomic_DNA"/>
</dbReference>
<evidence type="ECO:0000313" key="3">
    <source>
        <dbReference type="Proteomes" id="UP000034212"/>
    </source>
</evidence>
<proteinExistence type="predicted"/>
<gene>
    <name evidence="2" type="ORF">UY08_C0006G0024</name>
</gene>
<keyword evidence="1" id="KW-0479">Metal-binding</keyword>